<dbReference type="GO" id="GO:0015288">
    <property type="term" value="F:porin activity"/>
    <property type="evidence" value="ECO:0007669"/>
    <property type="project" value="InterPro"/>
</dbReference>
<dbReference type="PANTHER" id="PTHR43308:SF1">
    <property type="entry name" value="OUTER MEMBRANE PROTEIN ALPHA"/>
    <property type="match status" value="1"/>
</dbReference>
<dbReference type="InterPro" id="IPR001119">
    <property type="entry name" value="SLH_dom"/>
</dbReference>
<dbReference type="InterPro" id="IPR047684">
    <property type="entry name" value="Por_som-like"/>
</dbReference>
<dbReference type="PANTHER" id="PTHR43308">
    <property type="entry name" value="OUTER MEMBRANE PROTEIN ALPHA-RELATED"/>
    <property type="match status" value="1"/>
</dbReference>
<dbReference type="GO" id="GO:0008643">
    <property type="term" value="P:carbohydrate transport"/>
    <property type="evidence" value="ECO:0007669"/>
    <property type="project" value="InterPro"/>
</dbReference>
<dbReference type="NCBIfam" id="NF033921">
    <property type="entry name" value="por_somb"/>
    <property type="match status" value="1"/>
</dbReference>
<proteinExistence type="inferred from homology"/>
<dbReference type="EMBL" id="CP017675">
    <property type="protein sequence ID" value="APB34311.1"/>
    <property type="molecule type" value="Genomic_DNA"/>
</dbReference>
<dbReference type="InterPro" id="IPR051465">
    <property type="entry name" value="Cell_Envelope_Struct_Comp"/>
</dbReference>
<reference evidence="3 4" key="1">
    <citation type="submission" date="2016-10" db="EMBL/GenBank/DDBJ databases">
        <title>Description of Gloeomargarita lithophora gen. nov., sp. nov., a thylakoid-bearing basal-branching cyanobacterium with intracellular carbonates, and proposal for Gloeomargaritales ord. nov.</title>
        <authorList>
            <person name="Moreira D."/>
            <person name="Tavera R."/>
            <person name="Benzerara K."/>
            <person name="Skouri-Panet F."/>
            <person name="Couradeau E."/>
            <person name="Gerard E."/>
            <person name="Loussert C."/>
            <person name="Novelo E."/>
            <person name="Zivanovic Y."/>
            <person name="Lopez-Garcia P."/>
        </authorList>
    </citation>
    <scope>NUCLEOTIDE SEQUENCE [LARGE SCALE GENOMIC DNA]</scope>
    <source>
        <strain evidence="3 4">D10</strain>
    </source>
</reference>
<keyword evidence="4" id="KW-1185">Reference proteome</keyword>
<evidence type="ECO:0000259" key="2">
    <source>
        <dbReference type="PROSITE" id="PS51272"/>
    </source>
</evidence>
<name>A0A1J0AEH3_9CYAN</name>
<organism evidence="3 4">
    <name type="scientific">Gloeomargarita lithophora Alchichica-D10</name>
    <dbReference type="NCBI Taxonomy" id="1188229"/>
    <lineage>
        <taxon>Bacteria</taxon>
        <taxon>Bacillati</taxon>
        <taxon>Cyanobacteriota</taxon>
        <taxon>Cyanophyceae</taxon>
        <taxon>Gloeomargaritales</taxon>
        <taxon>Gloeomargaritaceae</taxon>
        <taxon>Gloeomargarita</taxon>
    </lineage>
</organism>
<accession>A0A1J0AEH3</accession>
<evidence type="ECO:0000313" key="4">
    <source>
        <dbReference type="Proteomes" id="UP000180235"/>
    </source>
</evidence>
<evidence type="ECO:0000313" key="3">
    <source>
        <dbReference type="EMBL" id="APB34311.1"/>
    </source>
</evidence>
<dbReference type="PROSITE" id="PS51272">
    <property type="entry name" value="SLH"/>
    <property type="match status" value="1"/>
</dbReference>
<dbReference type="OrthoDB" id="580845at2"/>
<dbReference type="RefSeq" id="WP_071454767.1">
    <property type="nucleotide sequence ID" value="NZ_CP017675.1"/>
</dbReference>
<dbReference type="STRING" id="1188229.GlitD10_1985"/>
<dbReference type="Proteomes" id="UP000180235">
    <property type="component" value="Chromosome"/>
</dbReference>
<dbReference type="AlphaFoldDB" id="A0A1J0AEH3"/>
<feature type="domain" description="SLH" evidence="2">
    <location>
        <begin position="49"/>
        <end position="115"/>
    </location>
</feature>
<evidence type="ECO:0000256" key="1">
    <source>
        <dbReference type="RuleBase" id="RU363072"/>
    </source>
</evidence>
<dbReference type="KEGG" id="glt:GlitD10_1985"/>
<sequence>MGGNWLVVCPVIVLWVVAGDAVAEGHPTLQRSEQYYVEPGIMNQAQVTAVADFLDVQPTDWAFLALQSLVERYGCIGGYPTHPAIYQGQRPITRYEFAAGLHACLERVNGLLKTAVEPFVTQEDLVILQKLQAEFAAELAMMRGRVDALDARTATLEAQQFSTVTKLRSEIILAAYGVNDAGIAYNRIENALLRGNRRFTGATSAGATRGVVIPGAPFGVKASAANQLALGYRVRMNFNTSLTGTDLLRLRLQTGDLGNLNGATGTNQTRLGFDNNNGGNVIVDKLEYRFSFQTGRGRVTIAGLGMEPDDFFDVYTPISSPGSGAISRFGRYNPLFYRIGGNAGTGVFMDYQFRDGVQLGASFLGNHPATGGIPGTSGSGFNPDLGLFGSNYTVNVLLGLEPRRDFKFGLGYVHSYSENVTQPGGTAAAGINLSGSTGTDLAVNPFNPAGTPGLAPLSRTGVQFDTINLMFQWQALPQFILAGWFSYGWVRGQSDAPALPAQGTRQANILTTALQFIFPNPLGRTGDRVALILGIPPYVRASRWNGGTLGTGNNIPAGVAGAQKLNLRDTAMPVHFEGFYLFQVNRFMSITPGAFVVLNPNGQASNNPLAVYTVRTTFSF</sequence>
<dbReference type="InterPro" id="IPR007049">
    <property type="entry name" value="Carb-sel_porin_OprB"/>
</dbReference>
<dbReference type="GO" id="GO:0016020">
    <property type="term" value="C:membrane"/>
    <property type="evidence" value="ECO:0007669"/>
    <property type="project" value="InterPro"/>
</dbReference>
<comment type="similarity">
    <text evidence="1">Belongs to the OprB family.</text>
</comment>
<protein>
    <submittedName>
        <fullName evidence="3">Carbohydrate-selective porin OprB</fullName>
    </submittedName>
</protein>
<dbReference type="Pfam" id="PF04966">
    <property type="entry name" value="OprB"/>
    <property type="match status" value="1"/>
</dbReference>
<gene>
    <name evidence="3" type="ORF">GlitD10_1985</name>
</gene>